<comment type="caution">
    <text evidence="1">The sequence shown here is derived from an EMBL/GenBank/DDBJ whole genome shotgun (WGS) entry which is preliminary data.</text>
</comment>
<gene>
    <name evidence="1" type="ORF">GTP77_23455</name>
</gene>
<organism evidence="1 2">
    <name type="scientific">Pseudoduganella aquatica</name>
    <dbReference type="NCBI Taxonomy" id="2660641"/>
    <lineage>
        <taxon>Bacteria</taxon>
        <taxon>Pseudomonadati</taxon>
        <taxon>Pseudomonadota</taxon>
        <taxon>Betaproteobacteria</taxon>
        <taxon>Burkholderiales</taxon>
        <taxon>Oxalobacteraceae</taxon>
        <taxon>Telluria group</taxon>
        <taxon>Pseudoduganella</taxon>
    </lineage>
</organism>
<reference evidence="1 2" key="1">
    <citation type="submission" date="2019-12" db="EMBL/GenBank/DDBJ databases">
        <title>Novel species isolated from a subtropical stream in China.</title>
        <authorList>
            <person name="Lu H."/>
        </authorList>
    </citation>
    <scope>NUCLEOTIDE SEQUENCE [LARGE SCALE GENOMIC DNA]</scope>
    <source>
        <strain evidence="1 2">FT127W</strain>
    </source>
</reference>
<evidence type="ECO:0000313" key="2">
    <source>
        <dbReference type="Proteomes" id="UP000450676"/>
    </source>
</evidence>
<name>A0A7X4KPV4_9BURK</name>
<protein>
    <submittedName>
        <fullName evidence="1">Uncharacterized protein</fullName>
    </submittedName>
</protein>
<dbReference type="RefSeq" id="WP_161074580.1">
    <property type="nucleotide sequence ID" value="NZ_WWCU01000035.1"/>
</dbReference>
<dbReference type="Proteomes" id="UP000450676">
    <property type="component" value="Unassembled WGS sequence"/>
</dbReference>
<dbReference type="EMBL" id="WWCU01000035">
    <property type="protein sequence ID" value="MYN10285.1"/>
    <property type="molecule type" value="Genomic_DNA"/>
</dbReference>
<dbReference type="AlphaFoldDB" id="A0A7X4KPV4"/>
<evidence type="ECO:0000313" key="1">
    <source>
        <dbReference type="EMBL" id="MYN10285.1"/>
    </source>
</evidence>
<sequence length="280" mass="30958">MNDDDEEAALPEPFPAWCVPRRAKDMLHGSALFVRDMLAHDHDGLYQMYGIRPEEAAQSLHYVELAALRAWGIDEMLEAVAAVPNQASGDAALRRRIAMAMKSEAAPDFIHPGDAVLLLERSGLMLADELRDAVVRTSLHFSGPDGFSLDDENRFRRLHGKTPFPNAVEPPIKDIESGFLPLSSDEVRPSDKAPEQSIVHRTRNRVRLLDAEILRAKVVAGTNDHHAVWTALKEMALQSISPFTGEVDGEKGLAYSKEKGIGYLSKDALRKRMAKEGDDG</sequence>
<keyword evidence="2" id="KW-1185">Reference proteome</keyword>
<accession>A0A7X4KPV4</accession>
<proteinExistence type="predicted"/>